<dbReference type="Proteomes" id="UP001221757">
    <property type="component" value="Unassembled WGS sequence"/>
</dbReference>
<evidence type="ECO:0000313" key="1">
    <source>
        <dbReference type="EMBL" id="KAJ7643252.1"/>
    </source>
</evidence>
<keyword evidence="2" id="KW-1185">Reference proteome</keyword>
<organism evidence="1 2">
    <name type="scientific">Mycena rosella</name>
    <name type="common">Pink bonnet</name>
    <name type="synonym">Agaricus rosellus</name>
    <dbReference type="NCBI Taxonomy" id="1033263"/>
    <lineage>
        <taxon>Eukaryota</taxon>
        <taxon>Fungi</taxon>
        <taxon>Dikarya</taxon>
        <taxon>Basidiomycota</taxon>
        <taxon>Agaricomycotina</taxon>
        <taxon>Agaricomycetes</taxon>
        <taxon>Agaricomycetidae</taxon>
        <taxon>Agaricales</taxon>
        <taxon>Marasmiineae</taxon>
        <taxon>Mycenaceae</taxon>
        <taxon>Mycena</taxon>
    </lineage>
</organism>
<accession>A0AAD7FU52</accession>
<gene>
    <name evidence="1" type="ORF">B0H17DRAFT_1216157</name>
</gene>
<dbReference type="EMBL" id="JARKIE010000406">
    <property type="protein sequence ID" value="KAJ7643252.1"/>
    <property type="molecule type" value="Genomic_DNA"/>
</dbReference>
<protein>
    <submittedName>
        <fullName evidence="1">Uncharacterized protein</fullName>
    </submittedName>
</protein>
<dbReference type="AlphaFoldDB" id="A0AAD7FU52"/>
<reference evidence="1" key="1">
    <citation type="submission" date="2023-03" db="EMBL/GenBank/DDBJ databases">
        <title>Massive genome expansion in bonnet fungi (Mycena s.s.) driven by repeated elements and novel gene families across ecological guilds.</title>
        <authorList>
            <consortium name="Lawrence Berkeley National Laboratory"/>
            <person name="Harder C.B."/>
            <person name="Miyauchi S."/>
            <person name="Viragh M."/>
            <person name="Kuo A."/>
            <person name="Thoen E."/>
            <person name="Andreopoulos B."/>
            <person name="Lu D."/>
            <person name="Skrede I."/>
            <person name="Drula E."/>
            <person name="Henrissat B."/>
            <person name="Morin E."/>
            <person name="Kohler A."/>
            <person name="Barry K."/>
            <person name="LaButti K."/>
            <person name="Morin E."/>
            <person name="Salamov A."/>
            <person name="Lipzen A."/>
            <person name="Mereny Z."/>
            <person name="Hegedus B."/>
            <person name="Baldrian P."/>
            <person name="Stursova M."/>
            <person name="Weitz H."/>
            <person name="Taylor A."/>
            <person name="Grigoriev I.V."/>
            <person name="Nagy L.G."/>
            <person name="Martin F."/>
            <person name="Kauserud H."/>
        </authorList>
    </citation>
    <scope>NUCLEOTIDE SEQUENCE</scope>
    <source>
        <strain evidence="1">CBHHK067</strain>
    </source>
</reference>
<comment type="caution">
    <text evidence="1">The sequence shown here is derived from an EMBL/GenBank/DDBJ whole genome shotgun (WGS) entry which is preliminary data.</text>
</comment>
<evidence type="ECO:0000313" key="2">
    <source>
        <dbReference type="Proteomes" id="UP001221757"/>
    </source>
</evidence>
<sequence length="285" mass="32626">MNPASFHGHESLPEGLGDGPHGDADLYVTAGLHFRRAAIHHLHSFQNISFTASPYINPDHAQSQASSIYSTERGHNNVSTYDLLDSSPEPSHTHTGLETLRIEPFGTAHTDRQPVEYLVGNPEAYTLIHPFFAHSIDEETQRQLEAWTLYRVHHRRIMSEFCLTLAQPTPMREVLLIKKDYADKHIFVLGSVPWAPLHEGVNIECIGELVGPWQATAHLDWRHDMLCNLWRCDGTEQQAWVRVHGHFKTPPSLYKRLKVGVKWMKKRLFALRLKNKLVQTTREVN</sequence>
<name>A0AAD7FU52_MYCRO</name>
<proteinExistence type="predicted"/>